<proteinExistence type="inferred from homology"/>
<keyword evidence="4" id="KW-0378">Hydrolase</keyword>
<comment type="cofactor">
    <cofactor evidence="1">
        <name>Zn(2+)</name>
        <dbReference type="ChEBI" id="CHEBI:29105"/>
    </cofactor>
</comment>
<organism evidence="7 8">
    <name type="scientific">Microbacterium soli</name>
    <dbReference type="NCBI Taxonomy" id="446075"/>
    <lineage>
        <taxon>Bacteria</taxon>
        <taxon>Bacillati</taxon>
        <taxon>Actinomycetota</taxon>
        <taxon>Actinomycetes</taxon>
        <taxon>Micrococcales</taxon>
        <taxon>Microbacteriaceae</taxon>
        <taxon>Microbacterium</taxon>
    </lineage>
</organism>
<feature type="domain" description="Peptidase M20 dimerisation" evidence="6">
    <location>
        <begin position="200"/>
        <end position="325"/>
    </location>
</feature>
<dbReference type="RefSeq" id="WP_344818946.1">
    <property type="nucleotide sequence ID" value="NZ_BAABCP010000001.1"/>
</dbReference>
<dbReference type="PANTHER" id="PTHR43808">
    <property type="entry name" value="ACETYLORNITHINE DEACETYLASE"/>
    <property type="match status" value="1"/>
</dbReference>
<evidence type="ECO:0000256" key="2">
    <source>
        <dbReference type="ARBA" id="ARBA00006247"/>
    </source>
</evidence>
<accession>A0ABP7N840</accession>
<evidence type="ECO:0000256" key="4">
    <source>
        <dbReference type="ARBA" id="ARBA00022801"/>
    </source>
</evidence>
<comment type="caution">
    <text evidence="7">The sequence shown here is derived from an EMBL/GenBank/DDBJ whole genome shotgun (WGS) entry which is preliminary data.</text>
</comment>
<dbReference type="NCBIfam" id="NF005913">
    <property type="entry name" value="PRK07906.1"/>
    <property type="match status" value="1"/>
</dbReference>
<dbReference type="EMBL" id="BAABCP010000001">
    <property type="protein sequence ID" value="GAA3938083.1"/>
    <property type="molecule type" value="Genomic_DNA"/>
</dbReference>
<dbReference type="Gene3D" id="1.10.150.900">
    <property type="match status" value="1"/>
</dbReference>
<dbReference type="Gene3D" id="3.40.630.10">
    <property type="entry name" value="Zn peptidases"/>
    <property type="match status" value="1"/>
</dbReference>
<evidence type="ECO:0000256" key="3">
    <source>
        <dbReference type="ARBA" id="ARBA00022723"/>
    </source>
</evidence>
<sequence length="440" mass="47004">MPTRPRTSLLEEESVTFAANLIRFESVNTGDPATIGDGETRAARYVQERLEELGIPTVFVEPAPGRGSVVARLHGSDPHAGALVLHAHLDVVPADAEGWTHPPFGGVIDDGMLYGRGAVDMKDFAGVLLAVAREFARRGRVPRRDLVFAFLADEESGGAHGAGWLVDNRPELFAGATQALGEVGGFSVPYGDRRAYLLATGEKGVATASVVTRGASGHASLPHRDDAVVRLVETVARISGYSAPSTRSRTTDALLQAFAEETGRPFTDRTLSSDLGSLGFVGRLIAASLHSTVAPTMLRAGEKGNVIPSEARAHLDIRTLPGEEKRLRNTLRTLAWPGATVEWHDGPPAIESPDDAPLTRVIAEAIAAEDPDAVVLPYLLPASTDNKHFAKLGIDGYGFVPLRVPTDFDVYAQFHAVDERVPVSSLHFSARVTAEILQRA</sequence>
<dbReference type="PANTHER" id="PTHR43808:SF8">
    <property type="entry name" value="PEPTIDASE M20 DIMERISATION DOMAIN-CONTAINING PROTEIN"/>
    <property type="match status" value="1"/>
</dbReference>
<dbReference type="SUPFAM" id="SSF55031">
    <property type="entry name" value="Bacterial exopeptidase dimerisation domain"/>
    <property type="match status" value="1"/>
</dbReference>
<evidence type="ECO:0000256" key="1">
    <source>
        <dbReference type="ARBA" id="ARBA00001947"/>
    </source>
</evidence>
<dbReference type="SUPFAM" id="SSF53187">
    <property type="entry name" value="Zn-dependent exopeptidases"/>
    <property type="match status" value="1"/>
</dbReference>
<dbReference type="Pfam" id="PF01546">
    <property type="entry name" value="Peptidase_M20"/>
    <property type="match status" value="1"/>
</dbReference>
<dbReference type="InterPro" id="IPR002933">
    <property type="entry name" value="Peptidase_M20"/>
</dbReference>
<dbReference type="Proteomes" id="UP001501591">
    <property type="component" value="Unassembled WGS sequence"/>
</dbReference>
<dbReference type="InterPro" id="IPR011650">
    <property type="entry name" value="Peptidase_M20_dimer"/>
</dbReference>
<gene>
    <name evidence="7" type="ORF">GCM10022383_15300</name>
</gene>
<evidence type="ECO:0000256" key="5">
    <source>
        <dbReference type="ARBA" id="ARBA00022833"/>
    </source>
</evidence>
<evidence type="ECO:0000259" key="6">
    <source>
        <dbReference type="Pfam" id="PF07687"/>
    </source>
</evidence>
<keyword evidence="8" id="KW-1185">Reference proteome</keyword>
<dbReference type="Pfam" id="PF07687">
    <property type="entry name" value="M20_dimer"/>
    <property type="match status" value="1"/>
</dbReference>
<dbReference type="InterPro" id="IPR050072">
    <property type="entry name" value="Peptidase_M20A"/>
</dbReference>
<reference evidence="8" key="1">
    <citation type="journal article" date="2019" name="Int. J. Syst. Evol. Microbiol.">
        <title>The Global Catalogue of Microorganisms (GCM) 10K type strain sequencing project: providing services to taxonomists for standard genome sequencing and annotation.</title>
        <authorList>
            <consortium name="The Broad Institute Genomics Platform"/>
            <consortium name="The Broad Institute Genome Sequencing Center for Infectious Disease"/>
            <person name="Wu L."/>
            <person name="Ma J."/>
        </authorList>
    </citation>
    <scope>NUCLEOTIDE SEQUENCE [LARGE SCALE GENOMIC DNA]</scope>
    <source>
        <strain evidence="8">JCM 17024</strain>
    </source>
</reference>
<dbReference type="Gene3D" id="3.30.70.360">
    <property type="match status" value="1"/>
</dbReference>
<dbReference type="InterPro" id="IPR036264">
    <property type="entry name" value="Bact_exopeptidase_dim_dom"/>
</dbReference>
<protein>
    <submittedName>
        <fullName evidence="7">M20/M25/M40 family metallo-hydrolase</fullName>
    </submittedName>
</protein>
<keyword evidence="5" id="KW-0862">Zinc</keyword>
<evidence type="ECO:0000313" key="8">
    <source>
        <dbReference type="Proteomes" id="UP001501591"/>
    </source>
</evidence>
<name>A0ABP7N840_9MICO</name>
<evidence type="ECO:0000313" key="7">
    <source>
        <dbReference type="EMBL" id="GAA3938083.1"/>
    </source>
</evidence>
<comment type="similarity">
    <text evidence="2">Belongs to the peptidase M20A family.</text>
</comment>
<keyword evidence="3" id="KW-0479">Metal-binding</keyword>